<dbReference type="InterPro" id="IPR014710">
    <property type="entry name" value="RmlC-like_jellyroll"/>
</dbReference>
<dbReference type="EC" id="2.7.7.13" evidence="2"/>
<dbReference type="CDD" id="cd02213">
    <property type="entry name" value="cupin_PMI_typeII_C"/>
    <property type="match status" value="1"/>
</dbReference>
<dbReference type="GO" id="GO:0009298">
    <property type="term" value="P:GDP-mannose biosynthetic process"/>
    <property type="evidence" value="ECO:0007669"/>
    <property type="project" value="TreeGrafter"/>
</dbReference>
<dbReference type="NCBIfam" id="TIGR01479">
    <property type="entry name" value="GMP_PMI"/>
    <property type="match status" value="1"/>
</dbReference>
<evidence type="ECO:0000256" key="8">
    <source>
        <dbReference type="RuleBase" id="RU004190"/>
    </source>
</evidence>
<protein>
    <recommendedName>
        <fullName evidence="2">mannose-1-phosphate guanylyltransferase</fullName>
        <ecNumber evidence="2">2.7.7.13</ecNumber>
    </recommendedName>
</protein>
<dbReference type="InterPro" id="IPR051161">
    <property type="entry name" value="Mannose-6P_isomerase_type2"/>
</dbReference>
<accession>Q4JML4</accession>
<feature type="domain" description="Mannose-6-phosphate isomerase type II C-terminal" evidence="10">
    <location>
        <begin position="376"/>
        <end position="487"/>
    </location>
</feature>
<dbReference type="InterPro" id="IPR049577">
    <property type="entry name" value="GMPP_N"/>
</dbReference>
<keyword evidence="4" id="KW-0548">Nucleotidyltransferase</keyword>
<keyword evidence="12" id="KW-0413">Isomerase</keyword>
<comment type="similarity">
    <text evidence="1 8">Belongs to the mannose-6-phosphate isomerase type 2 family.</text>
</comment>
<dbReference type="GO" id="GO:0016853">
    <property type="term" value="F:isomerase activity"/>
    <property type="evidence" value="ECO:0007669"/>
    <property type="project" value="UniProtKB-KW"/>
</dbReference>
<proteinExistence type="inferred from homology"/>
<dbReference type="PANTHER" id="PTHR46390:SF1">
    <property type="entry name" value="MANNOSE-1-PHOSPHATE GUANYLYLTRANSFERASE"/>
    <property type="match status" value="1"/>
</dbReference>
<dbReference type="Gene3D" id="2.60.120.10">
    <property type="entry name" value="Jelly Rolls"/>
    <property type="match status" value="1"/>
</dbReference>
<dbReference type="GO" id="GO:0000271">
    <property type="term" value="P:polysaccharide biosynthetic process"/>
    <property type="evidence" value="ECO:0007669"/>
    <property type="project" value="InterPro"/>
</dbReference>
<dbReference type="InterPro" id="IPR006375">
    <property type="entry name" value="Man1P_GuaTrfase/Man6P_Isoase"/>
</dbReference>
<evidence type="ECO:0000256" key="3">
    <source>
        <dbReference type="ARBA" id="ARBA00022679"/>
    </source>
</evidence>
<reference evidence="12" key="1">
    <citation type="journal article" date="2005" name="PLoS Biol.">
        <title>New insights into metabolic properties of marine bacteria encoding proteorhodopsins.</title>
        <authorList>
            <person name="Sabehi G."/>
            <person name="Loy A."/>
            <person name="Jung K.H."/>
            <person name="Partha R."/>
            <person name="Spudich J.L."/>
            <person name="Isaacson T."/>
            <person name="Hirschberg J."/>
            <person name="Wagner M."/>
            <person name="Beja O."/>
        </authorList>
    </citation>
    <scope>NUCLEOTIDE SEQUENCE</scope>
</reference>
<dbReference type="InterPro" id="IPR005835">
    <property type="entry name" value="NTP_transferase_dom"/>
</dbReference>
<sequence>MTAPFGAASIVPVSFVPLLRASGSGDMMRIKPVILSGGSGTRLWPSSRKSLPKQFIDFPVIGSLFSRTLSRASRIGDAARPLIISGKQHGFLCHQAAEDAGIKAEFIFEETGRNTAPAIYFAALASRPEDVLLVMPSDHWIEDADAFADMVTRAATVCADAKWVTFGVAPSMAATGYGYIEVAAREGGVMDVVSFTEKPDEATAKTYISAGTYFWNSGIFMVRADTCLESFRRHQPALSAAADSCWSARTRHDSETVLPADRLEEIESISVDYAVMEREDRISLLPFAGSWSDVGSWDSLSALIGEGKSAMTEDSDSILVDTSNTFIHTSGRTIAAVGVEDLIIVDDDNATLIARKGQTEKVKTVIGLLKDIGNASATEHSFEYRPWGMFENLLNATECKVKRLTVDPGHHLSLQYHHHRSEHWVVVSGVATVQLGEDKFTLSPGHSIDIPLGAQHSLGNDTDQPVIVIEVQMGSYFGEDDIVRVSDPYNR</sequence>
<dbReference type="InterPro" id="IPR029044">
    <property type="entry name" value="Nucleotide-diphossugar_trans"/>
</dbReference>
<evidence type="ECO:0000259" key="10">
    <source>
        <dbReference type="Pfam" id="PF01050"/>
    </source>
</evidence>
<evidence type="ECO:0000313" key="12">
    <source>
        <dbReference type="EMBL" id="AAY87299.1"/>
    </source>
</evidence>
<dbReference type="InterPro" id="IPR001538">
    <property type="entry name" value="Man6P_isomerase-2_C"/>
</dbReference>
<evidence type="ECO:0000256" key="7">
    <source>
        <dbReference type="ARBA" id="ARBA00047343"/>
    </source>
</evidence>
<dbReference type="SUPFAM" id="SSF53448">
    <property type="entry name" value="Nucleotide-diphospho-sugar transferases"/>
    <property type="match status" value="1"/>
</dbReference>
<feature type="domain" description="MannoseP isomerase/GMP-like beta-helix" evidence="11">
    <location>
        <begin position="317"/>
        <end position="367"/>
    </location>
</feature>
<dbReference type="Pfam" id="PF01050">
    <property type="entry name" value="MannoseP_isomer"/>
    <property type="match status" value="1"/>
</dbReference>
<evidence type="ECO:0000256" key="5">
    <source>
        <dbReference type="ARBA" id="ARBA00022741"/>
    </source>
</evidence>
<keyword evidence="3" id="KW-0808">Transferase</keyword>
<keyword evidence="6" id="KW-0342">GTP-binding</keyword>
<evidence type="ECO:0000256" key="2">
    <source>
        <dbReference type="ARBA" id="ARBA00012387"/>
    </source>
</evidence>
<keyword evidence="5" id="KW-0547">Nucleotide-binding</keyword>
<dbReference type="Pfam" id="PF00483">
    <property type="entry name" value="NTP_transferase"/>
    <property type="match status" value="1"/>
</dbReference>
<dbReference type="Gene3D" id="3.90.550.10">
    <property type="entry name" value="Spore Coat Polysaccharide Biosynthesis Protein SpsA, Chain A"/>
    <property type="match status" value="1"/>
</dbReference>
<evidence type="ECO:0000256" key="4">
    <source>
        <dbReference type="ARBA" id="ARBA00022695"/>
    </source>
</evidence>
<name>Q4JML4_9BACT</name>
<dbReference type="SUPFAM" id="SSF51182">
    <property type="entry name" value="RmlC-like cupins"/>
    <property type="match status" value="1"/>
</dbReference>
<evidence type="ECO:0000259" key="11">
    <source>
        <dbReference type="Pfam" id="PF22640"/>
    </source>
</evidence>
<evidence type="ECO:0000256" key="1">
    <source>
        <dbReference type="ARBA" id="ARBA00006115"/>
    </source>
</evidence>
<dbReference type="GO" id="GO:0004475">
    <property type="term" value="F:mannose-1-phosphate guanylyltransferase (GTP) activity"/>
    <property type="evidence" value="ECO:0007669"/>
    <property type="project" value="UniProtKB-EC"/>
</dbReference>
<dbReference type="InterPro" id="IPR011051">
    <property type="entry name" value="RmlC_Cupin_sf"/>
</dbReference>
<organism evidence="12">
    <name type="scientific">uncultured bacterium BAC17H8</name>
    <dbReference type="NCBI Taxonomy" id="332980"/>
    <lineage>
        <taxon>Bacteria</taxon>
        <taxon>environmental samples</taxon>
    </lineage>
</organism>
<dbReference type="Pfam" id="PF22640">
    <property type="entry name" value="ManC_GMP_beta-helix"/>
    <property type="match status" value="1"/>
</dbReference>
<evidence type="ECO:0000259" key="9">
    <source>
        <dbReference type="Pfam" id="PF00483"/>
    </source>
</evidence>
<feature type="domain" description="Nucleotidyl transferase" evidence="9">
    <location>
        <begin position="31"/>
        <end position="301"/>
    </location>
</feature>
<dbReference type="GO" id="GO:0005525">
    <property type="term" value="F:GTP binding"/>
    <property type="evidence" value="ECO:0007669"/>
    <property type="project" value="UniProtKB-KW"/>
</dbReference>
<comment type="catalytic activity">
    <reaction evidence="7">
        <text>alpha-D-mannose 1-phosphate + GTP + H(+) = GDP-alpha-D-mannose + diphosphate</text>
        <dbReference type="Rhea" id="RHEA:15229"/>
        <dbReference type="ChEBI" id="CHEBI:15378"/>
        <dbReference type="ChEBI" id="CHEBI:33019"/>
        <dbReference type="ChEBI" id="CHEBI:37565"/>
        <dbReference type="ChEBI" id="CHEBI:57527"/>
        <dbReference type="ChEBI" id="CHEBI:58409"/>
        <dbReference type="EC" id="2.7.7.13"/>
    </reaction>
</comment>
<dbReference type="InterPro" id="IPR054566">
    <property type="entry name" value="ManC/GMP-like_b-helix"/>
</dbReference>
<evidence type="ECO:0000256" key="6">
    <source>
        <dbReference type="ARBA" id="ARBA00023134"/>
    </source>
</evidence>
<dbReference type="CDD" id="cd02509">
    <property type="entry name" value="GDP-M1P_Guanylyltransferase"/>
    <property type="match status" value="1"/>
</dbReference>
<dbReference type="AlphaFoldDB" id="Q4JML4"/>
<dbReference type="PANTHER" id="PTHR46390">
    <property type="entry name" value="MANNOSE-1-PHOSPHATE GUANYLYLTRANSFERASE"/>
    <property type="match status" value="1"/>
</dbReference>
<dbReference type="EMBL" id="DQ068068">
    <property type="protein sequence ID" value="AAY87299.1"/>
    <property type="molecule type" value="Genomic_DNA"/>
</dbReference>